<proteinExistence type="predicted"/>
<organism evidence="1 2">
    <name type="scientific">Halodurantibacterium flavum</name>
    <dbReference type="NCBI Taxonomy" id="1382802"/>
    <lineage>
        <taxon>Bacteria</taxon>
        <taxon>Pseudomonadati</taxon>
        <taxon>Pseudomonadota</taxon>
        <taxon>Alphaproteobacteria</taxon>
        <taxon>Rhodobacterales</taxon>
        <taxon>Paracoccaceae</taxon>
        <taxon>Halodurantibacterium</taxon>
    </lineage>
</organism>
<reference evidence="2" key="1">
    <citation type="journal article" date="2019" name="Int. J. Syst. Evol. Microbiol.">
        <title>The Global Catalogue of Microorganisms (GCM) 10K type strain sequencing project: providing services to taxonomists for standard genome sequencing and annotation.</title>
        <authorList>
            <consortium name="The Broad Institute Genomics Platform"/>
            <consortium name="The Broad Institute Genome Sequencing Center for Infectious Disease"/>
            <person name="Wu L."/>
            <person name="Ma J."/>
        </authorList>
    </citation>
    <scope>NUCLEOTIDE SEQUENCE [LARGE SCALE GENOMIC DNA]</scope>
    <source>
        <strain evidence="2">CGMCC 4.7242</strain>
    </source>
</reference>
<dbReference type="Gene3D" id="3.30.2000.10">
    <property type="entry name" value="Phage tail protein-like"/>
    <property type="match status" value="1"/>
</dbReference>
<accession>A0ABW4S939</accession>
<comment type="caution">
    <text evidence="1">The sequence shown here is derived from an EMBL/GenBank/DDBJ whole genome shotgun (WGS) entry which is preliminary data.</text>
</comment>
<dbReference type="InterPro" id="IPR056912">
    <property type="entry name" value="Phage_JBD30_tail_term-like"/>
</dbReference>
<evidence type="ECO:0000313" key="2">
    <source>
        <dbReference type="Proteomes" id="UP001597353"/>
    </source>
</evidence>
<sequence>MIEAVVQRLDARVPQLRGRVKGAADFARLMASNTFRDAQGGAYVLPMSLRGGAPQAATGAFVQPLDETLTVVLVRPSVDPRGPREPGELSQLIESVMEALAGFRPPHVPGPLRVTQGRMLNVGAGVLVYQLDFAVTRHLRISPT</sequence>
<dbReference type="Pfam" id="PF23840">
    <property type="entry name" value="Phage_tail_terminator"/>
    <property type="match status" value="1"/>
</dbReference>
<dbReference type="InterPro" id="IPR035934">
    <property type="entry name" value="Phage_tail_protein-like_sf"/>
</dbReference>
<dbReference type="EMBL" id="JBHUGH010000034">
    <property type="protein sequence ID" value="MFD1914116.1"/>
    <property type="molecule type" value="Genomic_DNA"/>
</dbReference>
<keyword evidence="2" id="KW-1185">Reference proteome</keyword>
<protein>
    <submittedName>
        <fullName evidence="1">Gp37 family protein</fullName>
    </submittedName>
</protein>
<dbReference type="InterPro" id="IPR038042">
    <property type="entry name" value="Gp37-like"/>
</dbReference>
<dbReference type="Proteomes" id="UP001597353">
    <property type="component" value="Unassembled WGS sequence"/>
</dbReference>
<name>A0ABW4S939_9RHOB</name>
<dbReference type="RefSeq" id="WP_390265118.1">
    <property type="nucleotide sequence ID" value="NZ_JBHUGH010000034.1"/>
</dbReference>
<evidence type="ECO:0000313" key="1">
    <source>
        <dbReference type="EMBL" id="MFD1914116.1"/>
    </source>
</evidence>
<dbReference type="SUPFAM" id="SSF143749">
    <property type="entry name" value="Phage tail protein-like"/>
    <property type="match status" value="1"/>
</dbReference>
<gene>
    <name evidence="1" type="ORF">ACFSGJ_18085</name>
</gene>